<gene>
    <name evidence="1" type="ORF">ACAOBT_LOCUS3581</name>
</gene>
<keyword evidence="2" id="KW-1185">Reference proteome</keyword>
<comment type="caution">
    <text evidence="1">The sequence shown here is derived from an EMBL/GenBank/DDBJ whole genome shotgun (WGS) entry which is preliminary data.</text>
</comment>
<accession>A0A9P0JSH5</accession>
<evidence type="ECO:0000313" key="2">
    <source>
        <dbReference type="Proteomes" id="UP001152888"/>
    </source>
</evidence>
<protein>
    <recommendedName>
        <fullName evidence="3">PiggyBac transposable element-derived protein domain-containing protein</fullName>
    </recommendedName>
</protein>
<dbReference type="PANTHER" id="PTHR46599:SF3">
    <property type="entry name" value="PIGGYBAC TRANSPOSABLE ELEMENT-DERIVED PROTEIN 4"/>
    <property type="match status" value="1"/>
</dbReference>
<dbReference type="AlphaFoldDB" id="A0A9P0JSH5"/>
<proteinExistence type="predicted"/>
<reference evidence="1" key="1">
    <citation type="submission" date="2022-03" db="EMBL/GenBank/DDBJ databases">
        <authorList>
            <person name="Sayadi A."/>
        </authorList>
    </citation>
    <scope>NUCLEOTIDE SEQUENCE</scope>
</reference>
<name>A0A9P0JSH5_ACAOB</name>
<dbReference type="EMBL" id="CAKOFQ010006687">
    <property type="protein sequence ID" value="CAH1960176.1"/>
    <property type="molecule type" value="Genomic_DNA"/>
</dbReference>
<dbReference type="Proteomes" id="UP001152888">
    <property type="component" value="Unassembled WGS sequence"/>
</dbReference>
<evidence type="ECO:0000313" key="1">
    <source>
        <dbReference type="EMBL" id="CAH1960176.1"/>
    </source>
</evidence>
<dbReference type="OrthoDB" id="75807at2759"/>
<dbReference type="PANTHER" id="PTHR46599">
    <property type="entry name" value="PIGGYBAC TRANSPOSABLE ELEMENT-DERIVED PROTEIN 4"/>
    <property type="match status" value="1"/>
</dbReference>
<sequence length="119" mass="14062">MGGVDLTDNMPYFYAMPRTHLKKYYRKIFFHFLDITVLNSYILYKKLGGRKSHLNFVIDLAEKLIVKYGRDKYCNAGRRKRCVVCREKGKRKESIYWCESCKTGLCAAPCFGLYQSWFS</sequence>
<evidence type="ECO:0008006" key="3">
    <source>
        <dbReference type="Google" id="ProtNLM"/>
    </source>
</evidence>
<organism evidence="1 2">
    <name type="scientific">Acanthoscelides obtectus</name>
    <name type="common">Bean weevil</name>
    <name type="synonym">Bruchus obtectus</name>
    <dbReference type="NCBI Taxonomy" id="200917"/>
    <lineage>
        <taxon>Eukaryota</taxon>
        <taxon>Metazoa</taxon>
        <taxon>Ecdysozoa</taxon>
        <taxon>Arthropoda</taxon>
        <taxon>Hexapoda</taxon>
        <taxon>Insecta</taxon>
        <taxon>Pterygota</taxon>
        <taxon>Neoptera</taxon>
        <taxon>Endopterygota</taxon>
        <taxon>Coleoptera</taxon>
        <taxon>Polyphaga</taxon>
        <taxon>Cucujiformia</taxon>
        <taxon>Chrysomeloidea</taxon>
        <taxon>Chrysomelidae</taxon>
        <taxon>Bruchinae</taxon>
        <taxon>Bruchini</taxon>
        <taxon>Acanthoscelides</taxon>
    </lineage>
</organism>